<dbReference type="Proteomes" id="UP000317650">
    <property type="component" value="Chromosome 2"/>
</dbReference>
<reference evidence="1 2" key="1">
    <citation type="journal article" date="2019" name="Nat. Plants">
        <title>Genome sequencing of Musa balbisiana reveals subgenome evolution and function divergence in polyploid bananas.</title>
        <authorList>
            <person name="Yao X."/>
        </authorList>
    </citation>
    <scope>NUCLEOTIDE SEQUENCE [LARGE SCALE GENOMIC DNA]</scope>
    <source>
        <strain evidence="2">cv. DH-PKW</strain>
        <tissue evidence="1">Leaves</tissue>
    </source>
</reference>
<keyword evidence="2" id="KW-1185">Reference proteome</keyword>
<proteinExistence type="predicted"/>
<comment type="caution">
    <text evidence="1">The sequence shown here is derived from an EMBL/GenBank/DDBJ whole genome shotgun (WGS) entry which is preliminary data.</text>
</comment>
<name>A0A4S8IF35_MUSBA</name>
<gene>
    <name evidence="1" type="ORF">C4D60_Mb02t22860</name>
</gene>
<accession>A0A4S8IF35</accession>
<evidence type="ECO:0000313" key="1">
    <source>
        <dbReference type="EMBL" id="THU45902.1"/>
    </source>
</evidence>
<sequence length="101" mass="10857">MEEEEEEGWWRWRAVAAVVGAGGGRGGGGGGVAAPAHMQPPPSGNLTLKLGIRIPGSTLRIHHPAFRQSHPRPWRTTALACVPTCLLWTTVSYNDPSFPSF</sequence>
<dbReference type="AlphaFoldDB" id="A0A4S8IF35"/>
<organism evidence="1 2">
    <name type="scientific">Musa balbisiana</name>
    <name type="common">Banana</name>
    <dbReference type="NCBI Taxonomy" id="52838"/>
    <lineage>
        <taxon>Eukaryota</taxon>
        <taxon>Viridiplantae</taxon>
        <taxon>Streptophyta</taxon>
        <taxon>Embryophyta</taxon>
        <taxon>Tracheophyta</taxon>
        <taxon>Spermatophyta</taxon>
        <taxon>Magnoliopsida</taxon>
        <taxon>Liliopsida</taxon>
        <taxon>Zingiberales</taxon>
        <taxon>Musaceae</taxon>
        <taxon>Musa</taxon>
    </lineage>
</organism>
<evidence type="ECO:0000313" key="2">
    <source>
        <dbReference type="Proteomes" id="UP000317650"/>
    </source>
</evidence>
<dbReference type="EMBL" id="PYDT01000011">
    <property type="protein sequence ID" value="THU45902.1"/>
    <property type="molecule type" value="Genomic_DNA"/>
</dbReference>
<protein>
    <submittedName>
        <fullName evidence="1">Uncharacterized protein</fullName>
    </submittedName>
</protein>